<dbReference type="PIRSF" id="PIRSF018008">
    <property type="entry name" value="UCP018008"/>
    <property type="match status" value="1"/>
</dbReference>
<name>A0A5C8ZFC0_9ACTN</name>
<evidence type="ECO:0000313" key="2">
    <source>
        <dbReference type="Proteomes" id="UP000321234"/>
    </source>
</evidence>
<sequence>MTAQRFLGIDLAWGVHTAARPARETALVLLDDHGRVLDAGWCRGVEAVVSWVDDRVEGEDVLAFVDAPLVVDNPTGQRTCEKQVGQRYWRSQVFANSTSLTSPHDAGLRLRAALEERGWRYDAGWNGPAASGRVISECYPYTAIVGVDELGYEERPRYKRKPRSVRSSEWSQLRAQECDELIRRVAALVDAPVPLDLASHPVTASLVDAPSPTAEGPYKHREDLLDAAICAWTAAYWHRFGLERCQVLGDALGTSGSATIIAPAKPGQRPLEPSLAGV</sequence>
<comment type="caution">
    <text evidence="1">The sequence shown here is derived from an EMBL/GenBank/DDBJ whole genome shotgun (WGS) entry which is preliminary data.</text>
</comment>
<proteinExistence type="predicted"/>
<accession>A0A5C8ZFC0</accession>
<dbReference type="RefSeq" id="WP_147927076.1">
    <property type="nucleotide sequence ID" value="NZ_VKAC01000008.1"/>
</dbReference>
<dbReference type="Proteomes" id="UP000321234">
    <property type="component" value="Unassembled WGS sequence"/>
</dbReference>
<dbReference type="Pfam" id="PF04250">
    <property type="entry name" value="DUF429"/>
    <property type="match status" value="1"/>
</dbReference>
<organism evidence="1 2">
    <name type="scientific">Quadrisphaera setariae</name>
    <dbReference type="NCBI Taxonomy" id="2593304"/>
    <lineage>
        <taxon>Bacteria</taxon>
        <taxon>Bacillati</taxon>
        <taxon>Actinomycetota</taxon>
        <taxon>Actinomycetes</taxon>
        <taxon>Kineosporiales</taxon>
        <taxon>Kineosporiaceae</taxon>
        <taxon>Quadrisphaera</taxon>
    </lineage>
</organism>
<dbReference type="EMBL" id="VKAC01000008">
    <property type="protein sequence ID" value="TXR55500.1"/>
    <property type="molecule type" value="Genomic_DNA"/>
</dbReference>
<protein>
    <submittedName>
        <fullName evidence="1">DUF429 domain-containing protein</fullName>
    </submittedName>
</protein>
<gene>
    <name evidence="1" type="ORF">FMM08_14410</name>
</gene>
<dbReference type="InterPro" id="IPR007362">
    <property type="entry name" value="DUF429"/>
</dbReference>
<reference evidence="1 2" key="1">
    <citation type="submission" date="2019-07" db="EMBL/GenBank/DDBJ databases">
        <title>Quadrisphaera sp. strain DD2A genome sequencing and assembly.</title>
        <authorList>
            <person name="Kim I."/>
        </authorList>
    </citation>
    <scope>NUCLEOTIDE SEQUENCE [LARGE SCALE GENOMIC DNA]</scope>
    <source>
        <strain evidence="1 2">DD2A</strain>
    </source>
</reference>
<evidence type="ECO:0000313" key="1">
    <source>
        <dbReference type="EMBL" id="TXR55500.1"/>
    </source>
</evidence>
<dbReference type="AlphaFoldDB" id="A0A5C8ZFC0"/>
<keyword evidence="2" id="KW-1185">Reference proteome</keyword>
<dbReference type="OrthoDB" id="9801824at2"/>
<dbReference type="InterPro" id="IPR008306">
    <property type="entry name" value="UCP018008"/>
</dbReference>